<dbReference type="Pfam" id="PF02536">
    <property type="entry name" value="mTERF"/>
    <property type="match status" value="1"/>
</dbReference>
<dbReference type="EMBL" id="QZWG01000011">
    <property type="protein sequence ID" value="RZB82198.1"/>
    <property type="molecule type" value="Genomic_DNA"/>
</dbReference>
<dbReference type="PANTHER" id="PTHR13068">
    <property type="entry name" value="CGI-12 PROTEIN-RELATED"/>
    <property type="match status" value="1"/>
</dbReference>
<evidence type="ECO:0000313" key="4">
    <source>
        <dbReference type="EMBL" id="RZB82198.1"/>
    </source>
</evidence>
<dbReference type="Gene3D" id="1.25.70.10">
    <property type="entry name" value="Transcription termination factor 3, mitochondrial"/>
    <property type="match status" value="1"/>
</dbReference>
<dbReference type="Proteomes" id="UP000289340">
    <property type="component" value="Chromosome 11"/>
</dbReference>
<dbReference type="FunFam" id="1.25.70.10:FF:000001">
    <property type="entry name" value="Mitochondrial transcription termination factor-like"/>
    <property type="match status" value="1"/>
</dbReference>
<keyword evidence="2" id="KW-0804">Transcription</keyword>
<comment type="caution">
    <text evidence="4">The sequence shown here is derived from an EMBL/GenBank/DDBJ whole genome shotgun (WGS) entry which is preliminary data.</text>
</comment>
<comment type="similarity">
    <text evidence="1">Belongs to the mTERF family.</text>
</comment>
<evidence type="ECO:0000256" key="1">
    <source>
        <dbReference type="ARBA" id="ARBA00007692"/>
    </source>
</evidence>
<evidence type="ECO:0000256" key="3">
    <source>
        <dbReference type="ARBA" id="ARBA00022946"/>
    </source>
</evidence>
<dbReference type="GO" id="GO:0006353">
    <property type="term" value="P:DNA-templated transcription termination"/>
    <property type="evidence" value="ECO:0007669"/>
    <property type="project" value="UniProtKB-KW"/>
</dbReference>
<dbReference type="PANTHER" id="PTHR13068:SF224">
    <property type="entry name" value="TRANSCRIPTION TERMINATION FACTOR FAMILY PROTEIN"/>
    <property type="match status" value="1"/>
</dbReference>
<feature type="non-terminal residue" evidence="4">
    <location>
        <position position="1"/>
    </location>
</feature>
<keyword evidence="2" id="KW-0805">Transcription regulation</keyword>
<keyword evidence="3" id="KW-0809">Transit peptide</keyword>
<proteinExistence type="inferred from homology"/>
<name>A0A445I8I2_GLYSO</name>
<keyword evidence="5" id="KW-1185">Reference proteome</keyword>
<evidence type="ECO:0008006" key="6">
    <source>
        <dbReference type="Google" id="ProtNLM"/>
    </source>
</evidence>
<sequence length="314" mass="36427">VSLYLRQCPPMAPLACLRLPTRIRLRTSHDPDSILSLFKSHGFSDSQIRRIIQTYPYFLSYNSRKIILPKLNFLLSKGASTPDLIRIITKNPKILRLSLYNSITPRYDFIKRFMLSDDSTLRSVKVCPCIMLSKNPLLNIEFLLHNGVPESKNAVQEVMELGFETSKTMFLIALRAKLVRKSLWERKVEVYRKWGWSQEVVLSTFVRNPWCMLVSEGKIEAMMEFCVIHLGWDALLFAKYPVLVALSLEKRVVPRAAVLQFLLSKGLVKDVNWASAFLVSDKIFLQKFVVSFEKEADRLLKLYEEKMMFLDNTH</sequence>
<gene>
    <name evidence="4" type="ORF">D0Y65_031401</name>
</gene>
<organism evidence="4 5">
    <name type="scientific">Glycine soja</name>
    <name type="common">Wild soybean</name>
    <dbReference type="NCBI Taxonomy" id="3848"/>
    <lineage>
        <taxon>Eukaryota</taxon>
        <taxon>Viridiplantae</taxon>
        <taxon>Streptophyta</taxon>
        <taxon>Embryophyta</taxon>
        <taxon>Tracheophyta</taxon>
        <taxon>Spermatophyta</taxon>
        <taxon>Magnoliopsida</taxon>
        <taxon>eudicotyledons</taxon>
        <taxon>Gunneridae</taxon>
        <taxon>Pentapetalae</taxon>
        <taxon>rosids</taxon>
        <taxon>fabids</taxon>
        <taxon>Fabales</taxon>
        <taxon>Fabaceae</taxon>
        <taxon>Papilionoideae</taxon>
        <taxon>50 kb inversion clade</taxon>
        <taxon>NPAAA clade</taxon>
        <taxon>indigoferoid/millettioid clade</taxon>
        <taxon>Phaseoleae</taxon>
        <taxon>Glycine</taxon>
        <taxon>Glycine subgen. Soja</taxon>
    </lineage>
</organism>
<keyword evidence="2" id="KW-0806">Transcription termination</keyword>
<evidence type="ECO:0000256" key="2">
    <source>
        <dbReference type="ARBA" id="ARBA00022472"/>
    </source>
</evidence>
<dbReference type="SMART" id="SM00733">
    <property type="entry name" value="Mterf"/>
    <property type="match status" value="5"/>
</dbReference>
<accession>A0A445I8I2</accession>
<evidence type="ECO:0000313" key="5">
    <source>
        <dbReference type="Proteomes" id="UP000289340"/>
    </source>
</evidence>
<protein>
    <recommendedName>
        <fullName evidence="6">Transcription termination factor MTERF6, chloroplastic/mitochondrial</fullName>
    </recommendedName>
</protein>
<dbReference type="InterPro" id="IPR038538">
    <property type="entry name" value="MTERF_sf"/>
</dbReference>
<reference evidence="4 5" key="1">
    <citation type="submission" date="2018-09" db="EMBL/GenBank/DDBJ databases">
        <title>A high-quality reference genome of wild soybean provides a powerful tool to mine soybean genomes.</title>
        <authorList>
            <person name="Xie M."/>
            <person name="Chung C.Y.L."/>
            <person name="Li M.-W."/>
            <person name="Wong F.-L."/>
            <person name="Chan T.-F."/>
            <person name="Lam H.-M."/>
        </authorList>
    </citation>
    <scope>NUCLEOTIDE SEQUENCE [LARGE SCALE GENOMIC DNA]</scope>
    <source>
        <strain evidence="5">cv. W05</strain>
        <tissue evidence="4">Hypocotyl of etiolated seedlings</tissue>
    </source>
</reference>
<dbReference type="InterPro" id="IPR003690">
    <property type="entry name" value="MTERF"/>
</dbReference>
<dbReference type="AlphaFoldDB" id="A0A445I8I2"/>
<dbReference type="GO" id="GO:0003676">
    <property type="term" value="F:nucleic acid binding"/>
    <property type="evidence" value="ECO:0007669"/>
    <property type="project" value="InterPro"/>
</dbReference>